<dbReference type="EMBL" id="CP041046">
    <property type="protein sequence ID" value="QDE38008.1"/>
    <property type="molecule type" value="Genomic_DNA"/>
</dbReference>
<dbReference type="InterPro" id="IPR007420">
    <property type="entry name" value="DUF465"/>
</dbReference>
<evidence type="ECO:0000313" key="2">
    <source>
        <dbReference type="EMBL" id="QDE38008.1"/>
    </source>
</evidence>
<evidence type="ECO:0000256" key="1">
    <source>
        <dbReference type="SAM" id="Coils"/>
    </source>
</evidence>
<keyword evidence="1" id="KW-0175">Coiled coil</keyword>
<proteinExistence type="predicted"/>
<dbReference type="InterPro" id="IPR038444">
    <property type="entry name" value="DUF465_sf"/>
</dbReference>
<dbReference type="OrthoDB" id="5787087at2"/>
<dbReference type="Proteomes" id="UP000316093">
    <property type="component" value="Chromosome"/>
</dbReference>
<dbReference type="KEGG" id="lpy:FIV34_01765"/>
<keyword evidence="3" id="KW-1185">Reference proteome</keyword>
<dbReference type="RefSeq" id="WP_139979071.1">
    <property type="nucleotide sequence ID" value="NZ_CP041046.1"/>
</dbReference>
<accession>A0A4Y5Z0G1</accession>
<gene>
    <name evidence="2" type="ORF">FIV34_01765</name>
</gene>
<organism evidence="2 3">
    <name type="scientific">Luteibacter pinisoli</name>
    <dbReference type="NCBI Taxonomy" id="2589080"/>
    <lineage>
        <taxon>Bacteria</taxon>
        <taxon>Pseudomonadati</taxon>
        <taxon>Pseudomonadota</taxon>
        <taxon>Gammaproteobacteria</taxon>
        <taxon>Lysobacterales</taxon>
        <taxon>Rhodanobacteraceae</taxon>
        <taxon>Luteibacter</taxon>
    </lineage>
</organism>
<protein>
    <submittedName>
        <fullName evidence="2">DUF465 domain-containing protein</fullName>
    </submittedName>
</protein>
<dbReference type="AlphaFoldDB" id="A0A4Y5Z0G1"/>
<dbReference type="Pfam" id="PF04325">
    <property type="entry name" value="DUF465"/>
    <property type="match status" value="1"/>
</dbReference>
<name>A0A4Y5Z0G1_9GAMM</name>
<feature type="coiled-coil region" evidence="1">
    <location>
        <begin position="13"/>
        <end position="61"/>
    </location>
</feature>
<dbReference type="Gene3D" id="6.10.280.50">
    <property type="match status" value="1"/>
</dbReference>
<reference evidence="2 3" key="1">
    <citation type="submission" date="2019-06" db="EMBL/GenBank/DDBJ databases">
        <title>A complete genome sequence for Luteibacter pinisoli MAH-14.</title>
        <authorList>
            <person name="Baltrus D.A."/>
        </authorList>
    </citation>
    <scope>NUCLEOTIDE SEQUENCE [LARGE SCALE GENOMIC DNA]</scope>
    <source>
        <strain evidence="2 3">MAH-14</strain>
    </source>
</reference>
<sequence>MQVQDSTQLSQRLAELKVEHRDLDAAIEQLALAIGRDEVQLTRLKKRKLLLKDTIARIESRLIPDLDA</sequence>
<evidence type="ECO:0000313" key="3">
    <source>
        <dbReference type="Proteomes" id="UP000316093"/>
    </source>
</evidence>